<feature type="transmembrane region" description="Helical" evidence="9">
    <location>
        <begin position="359"/>
        <end position="377"/>
    </location>
</feature>
<comment type="caution">
    <text evidence="11">The sequence shown here is derived from an EMBL/GenBank/DDBJ whole genome shotgun (WGS) entry which is preliminary data.</text>
</comment>
<gene>
    <name evidence="11" type="ORF">R0G89_03535</name>
</gene>
<evidence type="ECO:0000313" key="12">
    <source>
        <dbReference type="Proteomes" id="UP001280897"/>
    </source>
</evidence>
<comment type="similarity">
    <text evidence="2">Belongs to the ABC-2 integral membrane protein family.</text>
</comment>
<organism evidence="11 12">
    <name type="scientific">Pediococcus acidilactici</name>
    <dbReference type="NCBI Taxonomy" id="1254"/>
    <lineage>
        <taxon>Bacteria</taxon>
        <taxon>Bacillati</taxon>
        <taxon>Bacillota</taxon>
        <taxon>Bacilli</taxon>
        <taxon>Lactobacillales</taxon>
        <taxon>Lactobacillaceae</taxon>
        <taxon>Pediococcus</taxon>
        <taxon>Pediococcus acidilactici group</taxon>
    </lineage>
</organism>
<proteinExistence type="inferred from homology"/>
<comment type="subcellular location">
    <subcellularLocation>
        <location evidence="1">Cell membrane</location>
        <topology evidence="1">Multi-pass membrane protein</topology>
    </subcellularLocation>
</comment>
<keyword evidence="7 9" id="KW-0472">Membrane</keyword>
<reference evidence="11" key="2">
    <citation type="submission" date="2023-10" db="EMBL/GenBank/DDBJ databases">
        <authorList>
            <person name="Khurajog B."/>
        </authorList>
    </citation>
    <scope>NUCLEOTIDE SEQUENCE</scope>
    <source>
        <strain evidence="11">BF9</strain>
    </source>
</reference>
<dbReference type="EMBL" id="JAWJAV010000002">
    <property type="protein sequence ID" value="MDV2620803.1"/>
    <property type="molecule type" value="Genomic_DNA"/>
</dbReference>
<evidence type="ECO:0000256" key="1">
    <source>
        <dbReference type="ARBA" id="ARBA00004651"/>
    </source>
</evidence>
<evidence type="ECO:0000256" key="7">
    <source>
        <dbReference type="ARBA" id="ARBA00023136"/>
    </source>
</evidence>
<keyword evidence="3" id="KW-0813">Transport</keyword>
<dbReference type="InterPro" id="IPR013525">
    <property type="entry name" value="ABC2_TM"/>
</dbReference>
<accession>A0AAW8YGL6</accession>
<evidence type="ECO:0000256" key="2">
    <source>
        <dbReference type="ARBA" id="ARBA00007783"/>
    </source>
</evidence>
<dbReference type="InterPro" id="IPR047817">
    <property type="entry name" value="ABC2_TM_bact-type"/>
</dbReference>
<dbReference type="GO" id="GO:0140359">
    <property type="term" value="F:ABC-type transporter activity"/>
    <property type="evidence" value="ECO:0007669"/>
    <property type="project" value="InterPro"/>
</dbReference>
<dbReference type="InterPro" id="IPR051449">
    <property type="entry name" value="ABC-2_transporter_component"/>
</dbReference>
<dbReference type="Pfam" id="PF12698">
    <property type="entry name" value="ABC2_membrane_3"/>
    <property type="match status" value="1"/>
</dbReference>
<keyword evidence="6 9" id="KW-1133">Transmembrane helix</keyword>
<evidence type="ECO:0000256" key="8">
    <source>
        <dbReference type="SAM" id="Coils"/>
    </source>
</evidence>
<name>A0AAW8YGL6_PEDAC</name>
<keyword evidence="4" id="KW-1003">Cell membrane</keyword>
<dbReference type="AlphaFoldDB" id="A0AAW8YGL6"/>
<feature type="coiled-coil region" evidence="8">
    <location>
        <begin position="128"/>
        <end position="155"/>
    </location>
</feature>
<evidence type="ECO:0000313" key="11">
    <source>
        <dbReference type="EMBL" id="MDV2620803.1"/>
    </source>
</evidence>
<dbReference type="PROSITE" id="PS51012">
    <property type="entry name" value="ABC_TM2"/>
    <property type="match status" value="1"/>
</dbReference>
<keyword evidence="5 9" id="KW-0812">Transmembrane</keyword>
<sequence>MLRILAISQRVLRELVRDKRTIALMFLAPILILVLLSFIFNNNASTKVNVATVGVTKKMNQDLENVKHFKVKEYDSQAAARKALDNQRADAIIKRSGVDYTITYANTDATKTSAVKLAFNNVRTLENVQELKNVLQRSIKTNAELQAKLAQVTHQTSPNKAIPANKASSKGKVTSKYVYEDSDTNFFDKILPILMGFFVFFFVFLVSGMALLKERTSGTLDRLLATPVKRSEIVLGYMISYGIIAVLQTVVIVLVTIQLLGAEVVGSVFNIIIVNLLLALVALSFGILLSTFANSEFQMMQFIPIVVVPQVFFAGIIPLATMADWVQKISYVIPLKYAGDAVSSIMMYGTSLTKLGGDLGILLGFLVVLTMLNIVGLRRYRKV</sequence>
<feature type="transmembrane region" description="Helical" evidence="9">
    <location>
        <begin position="21"/>
        <end position="40"/>
    </location>
</feature>
<feature type="transmembrane region" description="Helical" evidence="9">
    <location>
        <begin position="302"/>
        <end position="321"/>
    </location>
</feature>
<protein>
    <submittedName>
        <fullName evidence="11">ABC transporter permease</fullName>
    </submittedName>
</protein>
<evidence type="ECO:0000256" key="6">
    <source>
        <dbReference type="ARBA" id="ARBA00022989"/>
    </source>
</evidence>
<dbReference type="Proteomes" id="UP001280897">
    <property type="component" value="Unassembled WGS sequence"/>
</dbReference>
<keyword evidence="8" id="KW-0175">Coiled coil</keyword>
<evidence type="ECO:0000256" key="9">
    <source>
        <dbReference type="SAM" id="Phobius"/>
    </source>
</evidence>
<feature type="transmembrane region" description="Helical" evidence="9">
    <location>
        <begin position="190"/>
        <end position="212"/>
    </location>
</feature>
<dbReference type="GO" id="GO:0005886">
    <property type="term" value="C:plasma membrane"/>
    <property type="evidence" value="ECO:0007669"/>
    <property type="project" value="UniProtKB-SubCell"/>
</dbReference>
<reference evidence="11" key="1">
    <citation type="journal article" date="2023" name="PeerJ">
        <title>Selection and evaluation of lactic acid bacteria from chicken feces in Thailand as potential probiotics.</title>
        <authorList>
            <person name="Khurajog B."/>
            <person name="Disastra Y."/>
            <person name="Lawwyne L.D."/>
            <person name="Sirichokchatchawan W."/>
            <person name="Niyomtham W."/>
            <person name="Yindee J."/>
            <person name="Hampson D.J."/>
            <person name="Prapasarakul N."/>
        </authorList>
    </citation>
    <scope>NUCLEOTIDE SEQUENCE</scope>
    <source>
        <strain evidence="11">BF9</strain>
    </source>
</reference>
<evidence type="ECO:0000256" key="3">
    <source>
        <dbReference type="ARBA" id="ARBA00022448"/>
    </source>
</evidence>
<feature type="transmembrane region" description="Helical" evidence="9">
    <location>
        <begin position="267"/>
        <end position="290"/>
    </location>
</feature>
<dbReference type="PANTHER" id="PTHR30294:SF38">
    <property type="entry name" value="TRANSPORT PERMEASE PROTEIN"/>
    <property type="match status" value="1"/>
</dbReference>
<feature type="transmembrane region" description="Helical" evidence="9">
    <location>
        <begin position="233"/>
        <end position="261"/>
    </location>
</feature>
<dbReference type="PANTHER" id="PTHR30294">
    <property type="entry name" value="MEMBRANE COMPONENT OF ABC TRANSPORTER YHHJ-RELATED"/>
    <property type="match status" value="1"/>
</dbReference>
<feature type="domain" description="ABC transmembrane type-2" evidence="10">
    <location>
        <begin position="149"/>
        <end position="380"/>
    </location>
</feature>
<evidence type="ECO:0000259" key="10">
    <source>
        <dbReference type="PROSITE" id="PS51012"/>
    </source>
</evidence>
<dbReference type="RefSeq" id="WP_317071989.1">
    <property type="nucleotide sequence ID" value="NZ_JAWJAV010000002.1"/>
</dbReference>
<evidence type="ECO:0000256" key="5">
    <source>
        <dbReference type="ARBA" id="ARBA00022692"/>
    </source>
</evidence>
<evidence type="ECO:0000256" key="4">
    <source>
        <dbReference type="ARBA" id="ARBA00022475"/>
    </source>
</evidence>